<dbReference type="OrthoDB" id="1700726at2759"/>
<gene>
    <name evidence="4" type="ORF">CMU_038070</name>
</gene>
<dbReference type="Proteomes" id="UP000001460">
    <property type="component" value="Unassembled WGS sequence"/>
</dbReference>
<keyword evidence="1" id="KW-0547">Nucleotide-binding</keyword>
<dbReference type="STRING" id="441375.B6A951"/>
<dbReference type="AlphaFoldDB" id="B6A951"/>
<dbReference type="eggNOG" id="KOG1256">
    <property type="taxonomic scope" value="Eukaryota"/>
</dbReference>
<accession>B6A951</accession>
<dbReference type="Gene3D" id="3.40.50.12780">
    <property type="entry name" value="N-terminal domain of ligase-like"/>
    <property type="match status" value="1"/>
</dbReference>
<name>B6A951_CRYMR</name>
<proteinExistence type="predicted"/>
<dbReference type="PANTHER" id="PTHR43272:SF33">
    <property type="entry name" value="AMP-BINDING DOMAIN-CONTAINING PROTEIN-RELATED"/>
    <property type="match status" value="1"/>
</dbReference>
<dbReference type="EC" id="6.2.1.3" evidence="4"/>
<dbReference type="Pfam" id="PF00501">
    <property type="entry name" value="AMP-binding"/>
    <property type="match status" value="1"/>
</dbReference>
<evidence type="ECO:0000256" key="2">
    <source>
        <dbReference type="ARBA" id="ARBA00022840"/>
    </source>
</evidence>
<protein>
    <submittedName>
        <fullName evidence="4">Long-chain fatty acid CoA ligase, putative</fullName>
        <ecNumber evidence="4">6.2.1.3</ecNumber>
    </submittedName>
</protein>
<dbReference type="GO" id="GO:0004467">
    <property type="term" value="F:long-chain fatty acid-CoA ligase activity"/>
    <property type="evidence" value="ECO:0007669"/>
    <property type="project" value="UniProtKB-EC"/>
</dbReference>
<sequence>MEEQIFSLPLVNSKGSKNASPIYRNPKYVNKKLLDLTGDEPNNLWELFLSGVNKGENNPCIGTRQCDSDGNYSEYKFRTYGEIRDLALNVGRNILKRNLAPSLKFSDYVYQEEARIIGILSRNREEWYIIEQACNAFDICIVPLYDSLGDDALNYALNITQIKTLCISGEEVPKILKIIEKNQKEDSKSKETSKGVCYLQNLVYFDDLSTDIIEVAKKLDISLLKFDDLTEECTREDKKKYKLEKISPDKVCSIHFTSGTTGHPKGAILTHRCFLACIYGVYEMLFEDKMKITSDDVHLSYLPMAHIFERLIISIAYSRSVRIGVYSGHVKRLVNDAQVLRPTILICVPQVLTRIVQAVSDHIEQSNPIVKKIFTKVLDQKEQNIKINGNPYHWFWDKILFRNTKQILGGRLRGIVSGAAPLSKDINYRIQALFCCHIVEGYGMSECIATLISNFEYCNIGHVGGPVGDVEVKLVSEPEMGYDATKEPRRGSLHIRGNSVCRGYFRDKNSTNESIDNEGWLDTGDIAERLPNGAFRIIDRKKALFKLVQGEYVSPEKIEAIYTTASPIIQQVYVYGLSTDRFIVALVFPNQAIVHRWAENHSKIDDTLETLCEDKELIAEIEKAFKLVEKKSNLLSYEKIKNFKIVPTIMTTKNGLMTPTMKVKRHKVNEQFKDLLNALRLDTSRLNTSK</sequence>
<dbReference type="GeneID" id="6994227"/>
<dbReference type="RefSeq" id="XP_002139091.1">
    <property type="nucleotide sequence ID" value="XM_002139055.1"/>
</dbReference>
<evidence type="ECO:0000313" key="5">
    <source>
        <dbReference type="Proteomes" id="UP000001460"/>
    </source>
</evidence>
<dbReference type="InterPro" id="IPR020845">
    <property type="entry name" value="AMP-binding_CS"/>
</dbReference>
<evidence type="ECO:0000256" key="1">
    <source>
        <dbReference type="ARBA" id="ARBA00022741"/>
    </source>
</evidence>
<feature type="domain" description="AMP-dependent synthetase/ligase" evidence="3">
    <location>
        <begin position="115"/>
        <end position="505"/>
    </location>
</feature>
<evidence type="ECO:0000313" key="4">
    <source>
        <dbReference type="EMBL" id="EEA04742.1"/>
    </source>
</evidence>
<organism evidence="4 5">
    <name type="scientific">Cryptosporidium muris (strain RN66)</name>
    <dbReference type="NCBI Taxonomy" id="441375"/>
    <lineage>
        <taxon>Eukaryota</taxon>
        <taxon>Sar</taxon>
        <taxon>Alveolata</taxon>
        <taxon>Apicomplexa</taxon>
        <taxon>Conoidasida</taxon>
        <taxon>Coccidia</taxon>
        <taxon>Eucoccidiorida</taxon>
        <taxon>Eimeriorina</taxon>
        <taxon>Cryptosporidiidae</taxon>
        <taxon>Cryptosporidium</taxon>
    </lineage>
</organism>
<dbReference type="SUPFAM" id="SSF56801">
    <property type="entry name" value="Acetyl-CoA synthetase-like"/>
    <property type="match status" value="1"/>
</dbReference>
<dbReference type="OMA" id="LECCWDI"/>
<dbReference type="Pfam" id="PF23562">
    <property type="entry name" value="AMP-binding_C_3"/>
    <property type="match status" value="1"/>
</dbReference>
<dbReference type="GO" id="GO:0005524">
    <property type="term" value="F:ATP binding"/>
    <property type="evidence" value="ECO:0007669"/>
    <property type="project" value="UniProtKB-KW"/>
</dbReference>
<dbReference type="EMBL" id="DS989726">
    <property type="protein sequence ID" value="EEA04742.1"/>
    <property type="molecule type" value="Genomic_DNA"/>
</dbReference>
<keyword evidence="2" id="KW-0067">ATP-binding</keyword>
<dbReference type="PROSITE" id="PS00455">
    <property type="entry name" value="AMP_BINDING"/>
    <property type="match status" value="1"/>
</dbReference>
<dbReference type="InterPro" id="IPR042099">
    <property type="entry name" value="ANL_N_sf"/>
</dbReference>
<dbReference type="InterPro" id="IPR000873">
    <property type="entry name" value="AMP-dep_synth/lig_dom"/>
</dbReference>
<dbReference type="VEuPathDB" id="CryptoDB:CMU_038070"/>
<keyword evidence="4" id="KW-0436">Ligase</keyword>
<evidence type="ECO:0000259" key="3">
    <source>
        <dbReference type="Pfam" id="PF00501"/>
    </source>
</evidence>
<dbReference type="PANTHER" id="PTHR43272">
    <property type="entry name" value="LONG-CHAIN-FATTY-ACID--COA LIGASE"/>
    <property type="match status" value="1"/>
</dbReference>
<keyword evidence="5" id="KW-1185">Reference proteome</keyword>
<dbReference type="GO" id="GO:0016020">
    <property type="term" value="C:membrane"/>
    <property type="evidence" value="ECO:0007669"/>
    <property type="project" value="TreeGrafter"/>
</dbReference>
<reference evidence="4" key="1">
    <citation type="submission" date="2008-06" db="EMBL/GenBank/DDBJ databases">
        <authorList>
            <person name="Lorenzi H."/>
            <person name="Inman J."/>
            <person name="Miller J."/>
            <person name="Schobel S."/>
            <person name="Amedeo P."/>
            <person name="Caler E.V."/>
            <person name="da Silva J."/>
        </authorList>
    </citation>
    <scope>NUCLEOTIDE SEQUENCE [LARGE SCALE GENOMIC DNA]</scope>
    <source>
        <strain evidence="4">RN66</strain>
    </source>
</reference>
<dbReference type="GO" id="GO:0005783">
    <property type="term" value="C:endoplasmic reticulum"/>
    <property type="evidence" value="ECO:0007669"/>
    <property type="project" value="TreeGrafter"/>
</dbReference>